<accession>A0A2V1EA31</accession>
<evidence type="ECO:0000313" key="1">
    <source>
        <dbReference type="EMBL" id="PVI06085.1"/>
    </source>
</evidence>
<proteinExistence type="predicted"/>
<sequence>MQYFFPKSSSPPDEGLLFHRIENLWHVGAGLFRKQLGQVYELQSRILHAWIQERRMLIHLRRALVYKPGVPASEMGDRLLAMNDIRIIRLKWKNMGSAEGLSSEDLLCRSLAVLTNTEGTEYLFKDGLDRYGDGLMDFLREEDMRIFMYYKK</sequence>
<keyword evidence="2" id="KW-1185">Reference proteome</keyword>
<evidence type="ECO:0000313" key="2">
    <source>
        <dbReference type="Proteomes" id="UP000244855"/>
    </source>
</evidence>
<name>A0A2V1EA31_9PLEO</name>
<dbReference type="STRING" id="97972.A0A2V1EA31"/>
<dbReference type="AlphaFoldDB" id="A0A2V1EA31"/>
<organism evidence="1 2">
    <name type="scientific">Periconia macrospinosa</name>
    <dbReference type="NCBI Taxonomy" id="97972"/>
    <lineage>
        <taxon>Eukaryota</taxon>
        <taxon>Fungi</taxon>
        <taxon>Dikarya</taxon>
        <taxon>Ascomycota</taxon>
        <taxon>Pezizomycotina</taxon>
        <taxon>Dothideomycetes</taxon>
        <taxon>Pleosporomycetidae</taxon>
        <taxon>Pleosporales</taxon>
        <taxon>Massarineae</taxon>
        <taxon>Periconiaceae</taxon>
        <taxon>Periconia</taxon>
    </lineage>
</organism>
<dbReference type="OrthoDB" id="3796606at2759"/>
<gene>
    <name evidence="1" type="ORF">DM02DRAFT_515106</name>
</gene>
<protein>
    <submittedName>
        <fullName evidence="1">Uncharacterized protein</fullName>
    </submittedName>
</protein>
<dbReference type="EMBL" id="KZ805310">
    <property type="protein sequence ID" value="PVI06085.1"/>
    <property type="molecule type" value="Genomic_DNA"/>
</dbReference>
<dbReference type="Proteomes" id="UP000244855">
    <property type="component" value="Unassembled WGS sequence"/>
</dbReference>
<reference evidence="1 2" key="1">
    <citation type="journal article" date="2018" name="Sci. Rep.">
        <title>Comparative genomics provides insights into the lifestyle and reveals functional heterogeneity of dark septate endophytic fungi.</title>
        <authorList>
            <person name="Knapp D.G."/>
            <person name="Nemeth J.B."/>
            <person name="Barry K."/>
            <person name="Hainaut M."/>
            <person name="Henrissat B."/>
            <person name="Johnson J."/>
            <person name="Kuo A."/>
            <person name="Lim J.H.P."/>
            <person name="Lipzen A."/>
            <person name="Nolan M."/>
            <person name="Ohm R.A."/>
            <person name="Tamas L."/>
            <person name="Grigoriev I.V."/>
            <person name="Spatafora J.W."/>
            <person name="Nagy L.G."/>
            <person name="Kovacs G.M."/>
        </authorList>
    </citation>
    <scope>NUCLEOTIDE SEQUENCE [LARGE SCALE GENOMIC DNA]</scope>
    <source>
        <strain evidence="1 2">DSE2036</strain>
    </source>
</reference>